<organism evidence="2 3">
    <name type="scientific">Dreissena polymorpha</name>
    <name type="common">Zebra mussel</name>
    <name type="synonym">Mytilus polymorpha</name>
    <dbReference type="NCBI Taxonomy" id="45954"/>
    <lineage>
        <taxon>Eukaryota</taxon>
        <taxon>Metazoa</taxon>
        <taxon>Spiralia</taxon>
        <taxon>Lophotrochozoa</taxon>
        <taxon>Mollusca</taxon>
        <taxon>Bivalvia</taxon>
        <taxon>Autobranchia</taxon>
        <taxon>Heteroconchia</taxon>
        <taxon>Euheterodonta</taxon>
        <taxon>Imparidentia</taxon>
        <taxon>Neoheterodontei</taxon>
        <taxon>Myida</taxon>
        <taxon>Dreissenoidea</taxon>
        <taxon>Dreissenidae</taxon>
        <taxon>Dreissena</taxon>
    </lineage>
</organism>
<dbReference type="EMBL" id="JAIWYP010000006">
    <property type="protein sequence ID" value="KAH3811078.1"/>
    <property type="molecule type" value="Genomic_DNA"/>
</dbReference>
<evidence type="ECO:0000313" key="1">
    <source>
        <dbReference type="EMBL" id="KAH3811078.1"/>
    </source>
</evidence>
<comment type="caution">
    <text evidence="2">The sequence shown here is derived from an EMBL/GenBank/DDBJ whole genome shotgun (WGS) entry which is preliminary data.</text>
</comment>
<dbReference type="EMBL" id="JAIWYP010000006">
    <property type="protein sequence ID" value="KAH3811080.1"/>
    <property type="molecule type" value="Genomic_DNA"/>
</dbReference>
<reference evidence="2" key="1">
    <citation type="journal article" date="2019" name="bioRxiv">
        <title>The Genome of the Zebra Mussel, Dreissena polymorpha: A Resource for Invasive Species Research.</title>
        <authorList>
            <person name="McCartney M.A."/>
            <person name="Auch B."/>
            <person name="Kono T."/>
            <person name="Mallez S."/>
            <person name="Zhang Y."/>
            <person name="Obille A."/>
            <person name="Becker A."/>
            <person name="Abrahante J.E."/>
            <person name="Garbe J."/>
            <person name="Badalamenti J.P."/>
            <person name="Herman A."/>
            <person name="Mangelson H."/>
            <person name="Liachko I."/>
            <person name="Sullivan S."/>
            <person name="Sone E.D."/>
            <person name="Koren S."/>
            <person name="Silverstein K.A.T."/>
            <person name="Beckman K.B."/>
            <person name="Gohl D.M."/>
        </authorList>
    </citation>
    <scope>NUCLEOTIDE SEQUENCE</scope>
    <source>
        <strain evidence="2">Duluth1</strain>
        <tissue evidence="2">Whole animal</tissue>
    </source>
</reference>
<reference evidence="2" key="2">
    <citation type="submission" date="2020-11" db="EMBL/GenBank/DDBJ databases">
        <authorList>
            <person name="McCartney M.A."/>
            <person name="Auch B."/>
            <person name="Kono T."/>
            <person name="Mallez S."/>
            <person name="Becker A."/>
            <person name="Gohl D.M."/>
            <person name="Silverstein K.A.T."/>
            <person name="Koren S."/>
            <person name="Bechman K.B."/>
            <person name="Herman A."/>
            <person name="Abrahante J.E."/>
            <person name="Garbe J."/>
        </authorList>
    </citation>
    <scope>NUCLEOTIDE SEQUENCE</scope>
    <source>
        <strain evidence="2">Duluth1</strain>
        <tissue evidence="2">Whole animal</tissue>
    </source>
</reference>
<dbReference type="AlphaFoldDB" id="A0A9D4G9L7"/>
<name>A0A9D4G9L7_DREPO</name>
<accession>A0A9D4G9L7</accession>
<proteinExistence type="predicted"/>
<sequence length="89" mass="9883">MNLKTLHLKSFKPLQSLQISINLHFQTLKTLLESANLNNFAFEVLEDSTEVLENSTALLENSSEVLENSTSGLENSTAVLENCTEVLET</sequence>
<evidence type="ECO:0000313" key="2">
    <source>
        <dbReference type="EMBL" id="KAH3811080.1"/>
    </source>
</evidence>
<protein>
    <submittedName>
        <fullName evidence="2">Uncharacterized protein</fullName>
    </submittedName>
</protein>
<gene>
    <name evidence="1" type="ORF">DPMN_139481</name>
    <name evidence="2" type="ORF">DPMN_139483</name>
</gene>
<keyword evidence="3" id="KW-1185">Reference proteome</keyword>
<dbReference type="Proteomes" id="UP000828390">
    <property type="component" value="Unassembled WGS sequence"/>
</dbReference>
<evidence type="ECO:0000313" key="3">
    <source>
        <dbReference type="Proteomes" id="UP000828390"/>
    </source>
</evidence>